<dbReference type="Proteomes" id="UP000316545">
    <property type="component" value="Unassembled WGS sequence"/>
</dbReference>
<organism evidence="2 3">
    <name type="scientific">Nitrospirillum amazonense</name>
    <dbReference type="NCBI Taxonomy" id="28077"/>
    <lineage>
        <taxon>Bacteria</taxon>
        <taxon>Pseudomonadati</taxon>
        <taxon>Pseudomonadota</taxon>
        <taxon>Alphaproteobacteria</taxon>
        <taxon>Rhodospirillales</taxon>
        <taxon>Azospirillaceae</taxon>
        <taxon>Nitrospirillum</taxon>
    </lineage>
</organism>
<dbReference type="RefSeq" id="WP_145615209.1">
    <property type="nucleotide sequence ID" value="NZ_JAYNFR010000010.1"/>
</dbReference>
<evidence type="ECO:0000313" key="3">
    <source>
        <dbReference type="Proteomes" id="UP000316545"/>
    </source>
</evidence>
<comment type="caution">
    <text evidence="2">The sequence shown here is derived from an EMBL/GenBank/DDBJ whole genome shotgun (WGS) entry which is preliminary data.</text>
</comment>
<evidence type="ECO:0000256" key="1">
    <source>
        <dbReference type="SAM" id="MobiDB-lite"/>
    </source>
</evidence>
<accession>A0A560GEL2</accession>
<keyword evidence="3" id="KW-1185">Reference proteome</keyword>
<reference evidence="2 3" key="1">
    <citation type="submission" date="2019-06" db="EMBL/GenBank/DDBJ databases">
        <title>Genomic Encyclopedia of Type Strains, Phase IV (KMG-V): Genome sequencing to study the core and pangenomes of soil and plant-associated prokaryotes.</title>
        <authorList>
            <person name="Whitman W."/>
        </authorList>
    </citation>
    <scope>NUCLEOTIDE SEQUENCE [LARGE SCALE GENOMIC DNA]</scope>
    <source>
        <strain evidence="2 3">BR 11865</strain>
    </source>
</reference>
<evidence type="ECO:0000313" key="2">
    <source>
        <dbReference type="EMBL" id="TWB32090.1"/>
    </source>
</evidence>
<gene>
    <name evidence="2" type="ORF">FBZ88_101462</name>
</gene>
<sequence>MAPPAPALRVLLALAGTCCTGPGGGALLLAQVDWLMPRLRTWASGNGQGGRKKDGMPLMTGGEFGQTPAFPSSPPR</sequence>
<dbReference type="EMBL" id="VITO01000001">
    <property type="protein sequence ID" value="TWB32090.1"/>
    <property type="molecule type" value="Genomic_DNA"/>
</dbReference>
<feature type="region of interest" description="Disordered" evidence="1">
    <location>
        <begin position="43"/>
        <end position="76"/>
    </location>
</feature>
<name>A0A560GEL2_9PROT</name>
<protein>
    <submittedName>
        <fullName evidence="2">Uncharacterized protein</fullName>
    </submittedName>
</protein>
<dbReference type="AlphaFoldDB" id="A0A560GEL2"/>
<proteinExistence type="predicted"/>